<accession>A0ABW1LMG2</accession>
<name>A0ABW1LMG2_9ACTN</name>
<dbReference type="Pfam" id="PF26056">
    <property type="entry name" value="DUF8017"/>
    <property type="match status" value="1"/>
</dbReference>
<dbReference type="InterPro" id="IPR058330">
    <property type="entry name" value="DUF8017"/>
</dbReference>
<sequence length="192" mass="20046">MTRSRVAVVLAVVAVVAVLVTAAVAVATYVRDDDPEAALVVTDPRSGASFEVPGESWEVRGPRSRIYYADDGGRPTAEVSGAAVFRDGYCADQPGDSNRGFAGFTDQAFEAWRESLGGAGEEHRERVVLADGTDATLRWVRLPGGSGPCAAAGVELAMVSAGDLRVVLVADAGADGTLEHEEIVRILRTTAS</sequence>
<evidence type="ECO:0000259" key="1">
    <source>
        <dbReference type="Pfam" id="PF26056"/>
    </source>
</evidence>
<feature type="domain" description="DUF8017" evidence="1">
    <location>
        <begin position="40"/>
        <end position="106"/>
    </location>
</feature>
<dbReference type="Proteomes" id="UP001596135">
    <property type="component" value="Unassembled WGS sequence"/>
</dbReference>
<gene>
    <name evidence="2" type="ORF">ACFPYL_16210</name>
</gene>
<keyword evidence="3" id="KW-1185">Reference proteome</keyword>
<protein>
    <recommendedName>
        <fullName evidence="1">DUF8017 domain-containing protein</fullName>
    </recommendedName>
</protein>
<organism evidence="2 3">
    <name type="scientific">Nocardioides hankookensis</name>
    <dbReference type="NCBI Taxonomy" id="443157"/>
    <lineage>
        <taxon>Bacteria</taxon>
        <taxon>Bacillati</taxon>
        <taxon>Actinomycetota</taxon>
        <taxon>Actinomycetes</taxon>
        <taxon>Propionibacteriales</taxon>
        <taxon>Nocardioidaceae</taxon>
        <taxon>Nocardioides</taxon>
    </lineage>
</organism>
<comment type="caution">
    <text evidence="2">The sequence shown here is derived from an EMBL/GenBank/DDBJ whole genome shotgun (WGS) entry which is preliminary data.</text>
</comment>
<proteinExistence type="predicted"/>
<evidence type="ECO:0000313" key="3">
    <source>
        <dbReference type="Proteomes" id="UP001596135"/>
    </source>
</evidence>
<evidence type="ECO:0000313" key="2">
    <source>
        <dbReference type="EMBL" id="MFC6044636.1"/>
    </source>
</evidence>
<reference evidence="3" key="1">
    <citation type="journal article" date="2019" name="Int. J. Syst. Evol. Microbiol.">
        <title>The Global Catalogue of Microorganisms (GCM) 10K type strain sequencing project: providing services to taxonomists for standard genome sequencing and annotation.</title>
        <authorList>
            <consortium name="The Broad Institute Genomics Platform"/>
            <consortium name="The Broad Institute Genome Sequencing Center for Infectious Disease"/>
            <person name="Wu L."/>
            <person name="Ma J."/>
        </authorList>
    </citation>
    <scope>NUCLEOTIDE SEQUENCE [LARGE SCALE GENOMIC DNA]</scope>
    <source>
        <strain evidence="3">CCUG 54522</strain>
    </source>
</reference>
<dbReference type="RefSeq" id="WP_379156350.1">
    <property type="nucleotide sequence ID" value="NZ_JBHSRJ010000005.1"/>
</dbReference>
<dbReference type="EMBL" id="JBHSRJ010000005">
    <property type="protein sequence ID" value="MFC6044636.1"/>
    <property type="molecule type" value="Genomic_DNA"/>
</dbReference>